<gene>
    <name evidence="1" type="ORF">DYBT9275_01653</name>
</gene>
<evidence type="ECO:0000313" key="2">
    <source>
        <dbReference type="Proteomes" id="UP000680038"/>
    </source>
</evidence>
<dbReference type="EMBL" id="CAJRAF010000001">
    <property type="protein sequence ID" value="CAG4995500.1"/>
    <property type="molecule type" value="Genomic_DNA"/>
</dbReference>
<sequence>MPESELELRVPDISPRVFLLIKKAGIDISAKIQAHSNGIQSGINWNYKSCKNLSNIDNAFPDLEIWFQKTAKTLNDYLYKSLQNEYQFVISEQSQAETITENEYRFTIDREPAFYLKPLVQSGVNL</sequence>
<keyword evidence="2" id="KW-1185">Reference proteome</keyword>
<evidence type="ECO:0000313" key="1">
    <source>
        <dbReference type="EMBL" id="CAG4995500.1"/>
    </source>
</evidence>
<dbReference type="RefSeq" id="WP_215238279.1">
    <property type="nucleotide sequence ID" value="NZ_CAJRAF010000001.1"/>
</dbReference>
<proteinExistence type="predicted"/>
<comment type="caution">
    <text evidence="1">The sequence shown here is derived from an EMBL/GenBank/DDBJ whole genome shotgun (WGS) entry which is preliminary data.</text>
</comment>
<reference evidence="1" key="1">
    <citation type="submission" date="2021-04" db="EMBL/GenBank/DDBJ databases">
        <authorList>
            <person name="Rodrigo-Torres L."/>
            <person name="Arahal R. D."/>
            <person name="Lucena T."/>
        </authorList>
    </citation>
    <scope>NUCLEOTIDE SEQUENCE</scope>
    <source>
        <strain evidence="1">CECT 9275</strain>
    </source>
</reference>
<dbReference type="AlphaFoldDB" id="A0A916JA75"/>
<dbReference type="Proteomes" id="UP000680038">
    <property type="component" value="Unassembled WGS sequence"/>
</dbReference>
<name>A0A916JA75_9BACT</name>
<protein>
    <submittedName>
        <fullName evidence="1">Uncharacterized protein</fullName>
    </submittedName>
</protein>
<organism evidence="1 2">
    <name type="scientific">Dyadobacter helix</name>
    <dbReference type="NCBI Taxonomy" id="2822344"/>
    <lineage>
        <taxon>Bacteria</taxon>
        <taxon>Pseudomonadati</taxon>
        <taxon>Bacteroidota</taxon>
        <taxon>Cytophagia</taxon>
        <taxon>Cytophagales</taxon>
        <taxon>Spirosomataceae</taxon>
        <taxon>Dyadobacter</taxon>
    </lineage>
</organism>
<accession>A0A916JA75</accession>